<dbReference type="EMBL" id="CAMGYJ010000009">
    <property type="protein sequence ID" value="CAI0540516.1"/>
    <property type="molecule type" value="Genomic_DNA"/>
</dbReference>
<dbReference type="AlphaFoldDB" id="A0AAV0Q6K0"/>
<feature type="non-terminal residue" evidence="1">
    <location>
        <position position="1"/>
    </location>
</feature>
<reference evidence="1" key="1">
    <citation type="submission" date="2022-08" db="EMBL/GenBank/DDBJ databases">
        <authorList>
            <person name="Gutierrez-Valencia J."/>
        </authorList>
    </citation>
    <scope>NUCLEOTIDE SEQUENCE</scope>
</reference>
<sequence>SGALPVIKLLESFFNLFKLCMCYIPWAANALKRPGLLHYLHKIWMIAPEVKIFERLW</sequence>
<gene>
    <name evidence="1" type="ORF">LITE_LOCUS41726</name>
</gene>
<name>A0AAV0Q6K0_9ROSI</name>
<proteinExistence type="predicted"/>
<comment type="caution">
    <text evidence="1">The sequence shown here is derived from an EMBL/GenBank/DDBJ whole genome shotgun (WGS) entry which is preliminary data.</text>
</comment>
<keyword evidence="2" id="KW-1185">Reference proteome</keyword>
<evidence type="ECO:0000313" key="2">
    <source>
        <dbReference type="Proteomes" id="UP001154282"/>
    </source>
</evidence>
<protein>
    <submittedName>
        <fullName evidence="1">Uncharacterized protein</fullName>
    </submittedName>
</protein>
<evidence type="ECO:0000313" key="1">
    <source>
        <dbReference type="EMBL" id="CAI0540516.1"/>
    </source>
</evidence>
<dbReference type="Proteomes" id="UP001154282">
    <property type="component" value="Unassembled WGS sequence"/>
</dbReference>
<accession>A0AAV0Q6K0</accession>
<organism evidence="1 2">
    <name type="scientific">Linum tenue</name>
    <dbReference type="NCBI Taxonomy" id="586396"/>
    <lineage>
        <taxon>Eukaryota</taxon>
        <taxon>Viridiplantae</taxon>
        <taxon>Streptophyta</taxon>
        <taxon>Embryophyta</taxon>
        <taxon>Tracheophyta</taxon>
        <taxon>Spermatophyta</taxon>
        <taxon>Magnoliopsida</taxon>
        <taxon>eudicotyledons</taxon>
        <taxon>Gunneridae</taxon>
        <taxon>Pentapetalae</taxon>
        <taxon>rosids</taxon>
        <taxon>fabids</taxon>
        <taxon>Malpighiales</taxon>
        <taxon>Linaceae</taxon>
        <taxon>Linum</taxon>
    </lineage>
</organism>